<comment type="catalytic activity">
    <reaction evidence="9">
        <text>L-threonyl-[protein] + ATP = O-phospho-L-threonyl-[protein] + ADP + H(+)</text>
        <dbReference type="Rhea" id="RHEA:46608"/>
        <dbReference type="Rhea" id="RHEA-COMP:11060"/>
        <dbReference type="Rhea" id="RHEA-COMP:11605"/>
        <dbReference type="ChEBI" id="CHEBI:15378"/>
        <dbReference type="ChEBI" id="CHEBI:30013"/>
        <dbReference type="ChEBI" id="CHEBI:30616"/>
        <dbReference type="ChEBI" id="CHEBI:61977"/>
        <dbReference type="ChEBI" id="CHEBI:456216"/>
        <dbReference type="EC" id="2.7.11.1"/>
    </reaction>
</comment>
<evidence type="ECO:0000256" key="9">
    <source>
        <dbReference type="ARBA" id="ARBA00047899"/>
    </source>
</evidence>
<evidence type="ECO:0000256" key="11">
    <source>
        <dbReference type="ARBA" id="ARBA00058225"/>
    </source>
</evidence>
<evidence type="ECO:0000256" key="2">
    <source>
        <dbReference type="ARBA" id="ARBA00006234"/>
    </source>
</evidence>
<dbReference type="SMART" id="SM00220">
    <property type="entry name" value="S_TKc"/>
    <property type="match status" value="1"/>
</dbReference>
<keyword evidence="5" id="KW-0808">Transferase</keyword>
<keyword evidence="7" id="KW-0418">Kinase</keyword>
<keyword evidence="14" id="KW-1185">Reference proteome</keyword>
<evidence type="ECO:0000256" key="4">
    <source>
        <dbReference type="ARBA" id="ARBA00022527"/>
    </source>
</evidence>
<evidence type="ECO:0000313" key="14">
    <source>
        <dbReference type="Proteomes" id="UP000594263"/>
    </source>
</evidence>
<protein>
    <recommendedName>
        <fullName evidence="3">non-specific serine/threonine protein kinase</fullName>
        <ecNumber evidence="3">2.7.11.1</ecNumber>
    </recommendedName>
</protein>
<keyword evidence="6" id="KW-0547">Nucleotide-binding</keyword>
<evidence type="ECO:0000256" key="3">
    <source>
        <dbReference type="ARBA" id="ARBA00012513"/>
    </source>
</evidence>
<dbReference type="PANTHER" id="PTHR43895:SF65">
    <property type="entry name" value="CBL-INTERACTING PROTEIN KINASE 21"/>
    <property type="match status" value="1"/>
</dbReference>
<evidence type="ECO:0000256" key="8">
    <source>
        <dbReference type="ARBA" id="ARBA00022840"/>
    </source>
</evidence>
<accession>A0A7N1A0Y9</accession>
<dbReference type="OMA" id="TYIHSIG"/>
<evidence type="ECO:0000256" key="1">
    <source>
        <dbReference type="ARBA" id="ARBA00001936"/>
    </source>
</evidence>
<evidence type="ECO:0000256" key="10">
    <source>
        <dbReference type="ARBA" id="ARBA00048679"/>
    </source>
</evidence>
<dbReference type="FunFam" id="1.10.510.10:FF:000303">
    <property type="entry name" value="Non-specific serine/threonine protein kinase"/>
    <property type="match status" value="1"/>
</dbReference>
<evidence type="ECO:0000259" key="12">
    <source>
        <dbReference type="PROSITE" id="PS50011"/>
    </source>
</evidence>
<dbReference type="PROSITE" id="PS50011">
    <property type="entry name" value="PROTEIN_KINASE_DOM"/>
    <property type="match status" value="1"/>
</dbReference>
<dbReference type="InterPro" id="IPR011009">
    <property type="entry name" value="Kinase-like_dom_sf"/>
</dbReference>
<evidence type="ECO:0000256" key="7">
    <source>
        <dbReference type="ARBA" id="ARBA00022777"/>
    </source>
</evidence>
<dbReference type="SUPFAM" id="SSF56112">
    <property type="entry name" value="Protein kinase-like (PK-like)"/>
    <property type="match status" value="1"/>
</dbReference>
<dbReference type="PROSITE" id="PS00108">
    <property type="entry name" value="PROTEIN_KINASE_ST"/>
    <property type="match status" value="1"/>
</dbReference>
<organism evidence="13 14">
    <name type="scientific">Kalanchoe fedtschenkoi</name>
    <name type="common">Lavender scallops</name>
    <name type="synonym">South American air plant</name>
    <dbReference type="NCBI Taxonomy" id="63787"/>
    <lineage>
        <taxon>Eukaryota</taxon>
        <taxon>Viridiplantae</taxon>
        <taxon>Streptophyta</taxon>
        <taxon>Embryophyta</taxon>
        <taxon>Tracheophyta</taxon>
        <taxon>Spermatophyta</taxon>
        <taxon>Magnoliopsida</taxon>
        <taxon>eudicotyledons</taxon>
        <taxon>Gunneridae</taxon>
        <taxon>Pentapetalae</taxon>
        <taxon>Saxifragales</taxon>
        <taxon>Crassulaceae</taxon>
        <taxon>Kalanchoe</taxon>
    </lineage>
</organism>
<reference evidence="13" key="1">
    <citation type="submission" date="2021-01" db="UniProtKB">
        <authorList>
            <consortium name="EnsemblPlants"/>
        </authorList>
    </citation>
    <scope>IDENTIFICATION</scope>
</reference>
<dbReference type="GO" id="GO:0004674">
    <property type="term" value="F:protein serine/threonine kinase activity"/>
    <property type="evidence" value="ECO:0007669"/>
    <property type="project" value="UniProtKB-KW"/>
</dbReference>
<comment type="catalytic activity">
    <reaction evidence="10">
        <text>L-seryl-[protein] + ATP = O-phospho-L-seryl-[protein] + ADP + H(+)</text>
        <dbReference type="Rhea" id="RHEA:17989"/>
        <dbReference type="Rhea" id="RHEA-COMP:9863"/>
        <dbReference type="Rhea" id="RHEA-COMP:11604"/>
        <dbReference type="ChEBI" id="CHEBI:15378"/>
        <dbReference type="ChEBI" id="CHEBI:29999"/>
        <dbReference type="ChEBI" id="CHEBI:30616"/>
        <dbReference type="ChEBI" id="CHEBI:83421"/>
        <dbReference type="ChEBI" id="CHEBI:456216"/>
        <dbReference type="EC" id="2.7.11.1"/>
    </reaction>
</comment>
<keyword evidence="8" id="KW-0067">ATP-binding</keyword>
<comment type="function">
    <text evidence="11">CIPK serine-threonine protein kinases interact with CBL proteins. Binding of a CBL protein to the regulatory NAF domain of CIPK protein lead to the activation of the kinase in a calcium-dependent manner.</text>
</comment>
<keyword evidence="4" id="KW-0723">Serine/threonine-protein kinase</keyword>
<dbReference type="Gramene" id="Kaladp0069s0007.1.v1.1">
    <property type="protein sequence ID" value="Kaladp0069s0007.1.v1.1"/>
    <property type="gene ID" value="Kaladp0069s0007.v1.1"/>
</dbReference>
<dbReference type="Proteomes" id="UP000594263">
    <property type="component" value="Unplaced"/>
</dbReference>
<dbReference type="InterPro" id="IPR008271">
    <property type="entry name" value="Ser/Thr_kinase_AS"/>
</dbReference>
<name>A0A7N1A0Y9_KALFE</name>
<evidence type="ECO:0000256" key="6">
    <source>
        <dbReference type="ARBA" id="ARBA00022741"/>
    </source>
</evidence>
<sequence>MHVWPHAAPWKHSWDGVRNMECSMDHLLIWVARNLDEKKKEEGGKIYVLASKAKIYMVLEYVNGGELFDRIVSVGKFSELRGRRFFQQLIDGVSHCHDRGVFHQDLKLENLLIDKKGNLKISDFGLSALPQHFRDDGLLHTTCGTPNYVAPEILSNRGYDGAPADVWSCGVILYVILTGLLPFNDRNLVVLYQKILKGDVNIPKWLSPGAQNMIRRILDPNLATRITMEQIKEV</sequence>
<dbReference type="Pfam" id="PF00069">
    <property type="entry name" value="Pkinase"/>
    <property type="match status" value="1"/>
</dbReference>
<comment type="similarity">
    <text evidence="2">Belongs to the protein kinase superfamily. CAMK Ser/Thr protein kinase family. SNF1 subfamily.</text>
</comment>
<evidence type="ECO:0000313" key="13">
    <source>
        <dbReference type="EnsemblPlants" id="Kaladp0069s0007.1.v1.1"/>
    </source>
</evidence>
<dbReference type="InterPro" id="IPR000719">
    <property type="entry name" value="Prot_kinase_dom"/>
</dbReference>
<feature type="domain" description="Protein kinase" evidence="12">
    <location>
        <begin position="1"/>
        <end position="234"/>
    </location>
</feature>
<dbReference type="AlphaFoldDB" id="A0A7N1A0Y9"/>
<dbReference type="EC" id="2.7.11.1" evidence="3"/>
<dbReference type="GO" id="GO:0005524">
    <property type="term" value="F:ATP binding"/>
    <property type="evidence" value="ECO:0007669"/>
    <property type="project" value="UniProtKB-KW"/>
</dbReference>
<dbReference type="EnsemblPlants" id="Kaladp0069s0007.1.v1.1">
    <property type="protein sequence ID" value="Kaladp0069s0007.1.v1.1"/>
    <property type="gene ID" value="Kaladp0069s0007.v1.1"/>
</dbReference>
<dbReference type="GO" id="GO:0007165">
    <property type="term" value="P:signal transduction"/>
    <property type="evidence" value="ECO:0007669"/>
    <property type="project" value="TreeGrafter"/>
</dbReference>
<evidence type="ECO:0000256" key="5">
    <source>
        <dbReference type="ARBA" id="ARBA00022679"/>
    </source>
</evidence>
<dbReference type="PANTHER" id="PTHR43895">
    <property type="entry name" value="CALCIUM/CALMODULIN-DEPENDENT PROTEIN KINASE KINASE-RELATED"/>
    <property type="match status" value="1"/>
</dbReference>
<comment type="cofactor">
    <cofactor evidence="1">
        <name>Mn(2+)</name>
        <dbReference type="ChEBI" id="CHEBI:29035"/>
    </cofactor>
</comment>
<proteinExistence type="inferred from homology"/>
<dbReference type="Gene3D" id="1.10.510.10">
    <property type="entry name" value="Transferase(Phosphotransferase) domain 1"/>
    <property type="match status" value="1"/>
</dbReference>